<keyword evidence="1" id="KW-1133">Transmembrane helix</keyword>
<evidence type="ECO:0000313" key="3">
    <source>
        <dbReference type="Proteomes" id="UP000008144"/>
    </source>
</evidence>
<dbReference type="EMBL" id="EAAA01002133">
    <property type="status" value="NOT_ANNOTATED_CDS"/>
    <property type="molecule type" value="Genomic_DNA"/>
</dbReference>
<name>H2XK48_CIOIN</name>
<sequence length="35" mass="4173">MQTLLFIYSFTFPTYTGILIYSALLFPLCKVYYLK</sequence>
<dbReference type="Proteomes" id="UP000008144">
    <property type="component" value="Chromosome 5"/>
</dbReference>
<keyword evidence="1" id="KW-0472">Membrane</keyword>
<dbReference type="HOGENOM" id="CLU_3368242_0_0_1"/>
<evidence type="ECO:0000313" key="2">
    <source>
        <dbReference type="Ensembl" id="ENSCINP00000030030.1"/>
    </source>
</evidence>
<evidence type="ECO:0000256" key="1">
    <source>
        <dbReference type="SAM" id="Phobius"/>
    </source>
</evidence>
<reference evidence="2" key="2">
    <citation type="journal article" date="2008" name="Genome Biol.">
        <title>Improved genome assembly and evidence-based global gene model set for the chordate Ciona intestinalis: new insight into intron and operon populations.</title>
        <authorList>
            <person name="Satou Y."/>
            <person name="Mineta K."/>
            <person name="Ogasawara M."/>
            <person name="Sasakura Y."/>
            <person name="Shoguchi E."/>
            <person name="Ueno K."/>
            <person name="Yamada L."/>
            <person name="Matsumoto J."/>
            <person name="Wasserscheid J."/>
            <person name="Dewar K."/>
            <person name="Wiley G.B."/>
            <person name="Macmil S.L."/>
            <person name="Roe B.A."/>
            <person name="Zeller R.W."/>
            <person name="Hastings K.E."/>
            <person name="Lemaire P."/>
            <person name="Lindquist E."/>
            <person name="Endo T."/>
            <person name="Hotta K."/>
            <person name="Inaba K."/>
        </authorList>
    </citation>
    <scope>NUCLEOTIDE SEQUENCE [LARGE SCALE GENOMIC DNA]</scope>
    <source>
        <strain evidence="2">wild type</strain>
    </source>
</reference>
<proteinExistence type="predicted"/>
<feature type="transmembrane region" description="Helical" evidence="1">
    <location>
        <begin position="12"/>
        <end position="33"/>
    </location>
</feature>
<protein>
    <submittedName>
        <fullName evidence="2">Uncharacterized protein</fullName>
    </submittedName>
</protein>
<keyword evidence="1" id="KW-0812">Transmembrane</keyword>
<organism evidence="2 3">
    <name type="scientific">Ciona intestinalis</name>
    <name type="common">Transparent sea squirt</name>
    <name type="synonym">Ascidia intestinalis</name>
    <dbReference type="NCBI Taxonomy" id="7719"/>
    <lineage>
        <taxon>Eukaryota</taxon>
        <taxon>Metazoa</taxon>
        <taxon>Chordata</taxon>
        <taxon>Tunicata</taxon>
        <taxon>Ascidiacea</taxon>
        <taxon>Phlebobranchia</taxon>
        <taxon>Cionidae</taxon>
        <taxon>Ciona</taxon>
    </lineage>
</organism>
<accession>H2XK48</accession>
<reference evidence="2" key="4">
    <citation type="submission" date="2025-09" db="UniProtKB">
        <authorList>
            <consortium name="Ensembl"/>
        </authorList>
    </citation>
    <scope>IDENTIFICATION</scope>
</reference>
<dbReference type="InParanoid" id="H2XK48"/>
<reference evidence="3" key="1">
    <citation type="journal article" date="2002" name="Science">
        <title>The draft genome of Ciona intestinalis: insights into chordate and vertebrate origins.</title>
        <authorList>
            <person name="Dehal P."/>
            <person name="Satou Y."/>
            <person name="Campbell R.K."/>
            <person name="Chapman J."/>
            <person name="Degnan B."/>
            <person name="De Tomaso A."/>
            <person name="Davidson B."/>
            <person name="Di Gregorio A."/>
            <person name="Gelpke M."/>
            <person name="Goodstein D.M."/>
            <person name="Harafuji N."/>
            <person name="Hastings K.E."/>
            <person name="Ho I."/>
            <person name="Hotta K."/>
            <person name="Huang W."/>
            <person name="Kawashima T."/>
            <person name="Lemaire P."/>
            <person name="Martinez D."/>
            <person name="Meinertzhagen I.A."/>
            <person name="Necula S."/>
            <person name="Nonaka M."/>
            <person name="Putnam N."/>
            <person name="Rash S."/>
            <person name="Saiga H."/>
            <person name="Satake M."/>
            <person name="Terry A."/>
            <person name="Yamada L."/>
            <person name="Wang H.G."/>
            <person name="Awazu S."/>
            <person name="Azumi K."/>
            <person name="Boore J."/>
            <person name="Branno M."/>
            <person name="Chin-Bow S."/>
            <person name="DeSantis R."/>
            <person name="Doyle S."/>
            <person name="Francino P."/>
            <person name="Keys D.N."/>
            <person name="Haga S."/>
            <person name="Hayashi H."/>
            <person name="Hino K."/>
            <person name="Imai K.S."/>
            <person name="Inaba K."/>
            <person name="Kano S."/>
            <person name="Kobayashi K."/>
            <person name="Kobayashi M."/>
            <person name="Lee B.I."/>
            <person name="Makabe K.W."/>
            <person name="Manohar C."/>
            <person name="Matassi G."/>
            <person name="Medina M."/>
            <person name="Mochizuki Y."/>
            <person name="Mount S."/>
            <person name="Morishita T."/>
            <person name="Miura S."/>
            <person name="Nakayama A."/>
            <person name="Nishizaka S."/>
            <person name="Nomoto H."/>
            <person name="Ohta F."/>
            <person name="Oishi K."/>
            <person name="Rigoutsos I."/>
            <person name="Sano M."/>
            <person name="Sasaki A."/>
            <person name="Sasakura Y."/>
            <person name="Shoguchi E."/>
            <person name="Shin-i T."/>
            <person name="Spagnuolo A."/>
            <person name="Stainier D."/>
            <person name="Suzuki M.M."/>
            <person name="Tassy O."/>
            <person name="Takatori N."/>
            <person name="Tokuoka M."/>
            <person name="Yagi K."/>
            <person name="Yoshizaki F."/>
            <person name="Wada S."/>
            <person name="Zhang C."/>
            <person name="Hyatt P.D."/>
            <person name="Larimer F."/>
            <person name="Detter C."/>
            <person name="Doggett N."/>
            <person name="Glavina T."/>
            <person name="Hawkins T."/>
            <person name="Richardson P."/>
            <person name="Lucas S."/>
            <person name="Kohara Y."/>
            <person name="Levine M."/>
            <person name="Satoh N."/>
            <person name="Rokhsar D.S."/>
        </authorList>
    </citation>
    <scope>NUCLEOTIDE SEQUENCE [LARGE SCALE GENOMIC DNA]</scope>
</reference>
<reference evidence="2" key="3">
    <citation type="submission" date="2025-08" db="UniProtKB">
        <authorList>
            <consortium name="Ensembl"/>
        </authorList>
    </citation>
    <scope>IDENTIFICATION</scope>
</reference>
<dbReference type="AlphaFoldDB" id="H2XK48"/>
<dbReference type="Ensembl" id="ENSCINT00000032657.1">
    <property type="protein sequence ID" value="ENSCINP00000030030.1"/>
    <property type="gene ID" value="ENSCING00000023123.1"/>
</dbReference>
<keyword evidence="3" id="KW-1185">Reference proteome</keyword>